<evidence type="ECO:0000313" key="2">
    <source>
        <dbReference type="Proteomes" id="UP001385499"/>
    </source>
</evidence>
<dbReference type="Proteomes" id="UP001385499">
    <property type="component" value="Unassembled WGS sequence"/>
</dbReference>
<organism evidence="1 2">
    <name type="scientific">Roseibium algae</name>
    <dbReference type="NCBI Taxonomy" id="3123038"/>
    <lineage>
        <taxon>Bacteria</taxon>
        <taxon>Pseudomonadati</taxon>
        <taxon>Pseudomonadota</taxon>
        <taxon>Alphaproteobacteria</taxon>
        <taxon>Hyphomicrobiales</taxon>
        <taxon>Stappiaceae</taxon>
        <taxon>Roseibium</taxon>
    </lineage>
</organism>
<comment type="caution">
    <text evidence="1">The sequence shown here is derived from an EMBL/GenBank/DDBJ whole genome shotgun (WGS) entry which is preliminary data.</text>
</comment>
<keyword evidence="2" id="KW-1185">Reference proteome</keyword>
<reference evidence="1 2" key="1">
    <citation type="submission" date="2024-02" db="EMBL/GenBank/DDBJ databases">
        <title>Roseibium algae sp. nov., isolated from marine alga (Grateloupia sp.), showing potential in myo-inositol conversion.</title>
        <authorList>
            <person name="Wang Y."/>
        </authorList>
    </citation>
    <scope>NUCLEOTIDE SEQUENCE [LARGE SCALE GENOMIC DNA]</scope>
    <source>
        <strain evidence="1 2">H3510</strain>
    </source>
</reference>
<dbReference type="RefSeq" id="WP_340272997.1">
    <property type="nucleotide sequence ID" value="NZ_JBAKIA010000002.1"/>
</dbReference>
<name>A0ABU8TGZ5_9HYPH</name>
<gene>
    <name evidence="1" type="ORF">V6575_04910</name>
</gene>
<protein>
    <submittedName>
        <fullName evidence="1">Uncharacterized protein</fullName>
    </submittedName>
</protein>
<sequence length="164" mass="18554">MTSKMLPTPKVLATCVLGVAVIYSLMAYNNYLKDKCSALDPDKVKFAIAEYFIKHKNKGSVSIIGEDGEYVSYPQFEFDSAQDYLKQYPDCCRYYPDGRPTDYTLHPIQISFWERFFGAKCAFVGLSVHSDFLVDGVVTKDTAVSGQSLIINNQYQISKDPKDR</sequence>
<evidence type="ECO:0000313" key="1">
    <source>
        <dbReference type="EMBL" id="MEJ8473417.1"/>
    </source>
</evidence>
<proteinExistence type="predicted"/>
<dbReference type="EMBL" id="JBAKIA010000002">
    <property type="protein sequence ID" value="MEJ8473417.1"/>
    <property type="molecule type" value="Genomic_DNA"/>
</dbReference>
<accession>A0ABU8TGZ5</accession>